<feature type="compositionally biased region" description="Polar residues" evidence="1">
    <location>
        <begin position="152"/>
        <end position="164"/>
    </location>
</feature>
<reference evidence="2 3" key="1">
    <citation type="journal article" date="2019" name="Sci. Rep.">
        <title>A high-quality genome of Eragrostis curvula grass provides insights into Poaceae evolution and supports new strategies to enhance forage quality.</title>
        <authorList>
            <person name="Carballo J."/>
            <person name="Santos B.A.C.M."/>
            <person name="Zappacosta D."/>
            <person name="Garbus I."/>
            <person name="Selva J.P."/>
            <person name="Gallo C.A."/>
            <person name="Diaz A."/>
            <person name="Albertini E."/>
            <person name="Caccamo M."/>
            <person name="Echenique V."/>
        </authorList>
    </citation>
    <scope>NUCLEOTIDE SEQUENCE [LARGE SCALE GENOMIC DNA]</scope>
    <source>
        <strain evidence="3">cv. Victoria</strain>
        <tissue evidence="2">Leaf</tissue>
    </source>
</reference>
<dbReference type="EMBL" id="RWGY01000026">
    <property type="protein sequence ID" value="TVU22310.1"/>
    <property type="molecule type" value="Genomic_DNA"/>
</dbReference>
<feature type="non-terminal residue" evidence="2">
    <location>
        <position position="1"/>
    </location>
</feature>
<dbReference type="Proteomes" id="UP000324897">
    <property type="component" value="Unassembled WGS sequence"/>
</dbReference>
<feature type="region of interest" description="Disordered" evidence="1">
    <location>
        <begin position="181"/>
        <end position="228"/>
    </location>
</feature>
<organism evidence="2 3">
    <name type="scientific">Eragrostis curvula</name>
    <name type="common">weeping love grass</name>
    <dbReference type="NCBI Taxonomy" id="38414"/>
    <lineage>
        <taxon>Eukaryota</taxon>
        <taxon>Viridiplantae</taxon>
        <taxon>Streptophyta</taxon>
        <taxon>Embryophyta</taxon>
        <taxon>Tracheophyta</taxon>
        <taxon>Spermatophyta</taxon>
        <taxon>Magnoliopsida</taxon>
        <taxon>Liliopsida</taxon>
        <taxon>Poales</taxon>
        <taxon>Poaceae</taxon>
        <taxon>PACMAD clade</taxon>
        <taxon>Chloridoideae</taxon>
        <taxon>Eragrostideae</taxon>
        <taxon>Eragrostidinae</taxon>
        <taxon>Eragrostis</taxon>
    </lineage>
</organism>
<dbReference type="PANTHER" id="PTHR38390:SF2">
    <property type="entry name" value="OS01G0103900 PROTEIN"/>
    <property type="match status" value="1"/>
</dbReference>
<feature type="region of interest" description="Disordered" evidence="1">
    <location>
        <begin position="136"/>
        <end position="164"/>
    </location>
</feature>
<evidence type="ECO:0000256" key="1">
    <source>
        <dbReference type="SAM" id="MobiDB-lite"/>
    </source>
</evidence>
<dbReference type="PANTHER" id="PTHR38390">
    <property type="entry name" value="OS01G0103900 PROTEIN"/>
    <property type="match status" value="1"/>
</dbReference>
<feature type="compositionally biased region" description="Polar residues" evidence="1">
    <location>
        <begin position="215"/>
        <end position="228"/>
    </location>
</feature>
<gene>
    <name evidence="2" type="ORF">EJB05_31995</name>
</gene>
<sequence>LGSGDPATASLAGLASLPSAVTSDATSKSKLAIASRDCNSTVTEEIKNSIVTSLSKIALKEYNPLQHERGFHSKLICLVKNSLQFGSIDPACALRDTHHIDSFNEPQVSACQGPEENFLTQAADKAGSLNEHIRSFSEPQTSSFRIPKEKTPSQSKNGKPSPSISEEWEKLIIIDDLNDDIASPAAPRPASPWLAMSSWRSKPRANTCKAKKPRANTSQGLTLGMQSG</sequence>
<proteinExistence type="predicted"/>
<keyword evidence="3" id="KW-1185">Reference proteome</keyword>
<comment type="caution">
    <text evidence="2">The sequence shown here is derived from an EMBL/GenBank/DDBJ whole genome shotgun (WGS) entry which is preliminary data.</text>
</comment>
<evidence type="ECO:0000313" key="3">
    <source>
        <dbReference type="Proteomes" id="UP000324897"/>
    </source>
</evidence>
<evidence type="ECO:0000313" key="2">
    <source>
        <dbReference type="EMBL" id="TVU22310.1"/>
    </source>
</evidence>
<protein>
    <submittedName>
        <fullName evidence="2">Uncharacterized protein</fullName>
    </submittedName>
</protein>
<dbReference type="AlphaFoldDB" id="A0A5J9UGI3"/>
<dbReference type="OrthoDB" id="1906673at2759"/>
<name>A0A5J9UGI3_9POAL</name>
<accession>A0A5J9UGI3</accession>